<reference evidence="1" key="2">
    <citation type="journal article" date="2023" name="Int. J. Mol. Sci.">
        <title>De Novo Assembly and Annotation of 11 Diverse Shrub Willow (Salix) Genomes Reveals Novel Gene Organization in Sex-Linked Regions.</title>
        <authorList>
            <person name="Hyden B."/>
            <person name="Feng K."/>
            <person name="Yates T.B."/>
            <person name="Jawdy S."/>
            <person name="Cereghino C."/>
            <person name="Smart L.B."/>
            <person name="Muchero W."/>
        </authorList>
    </citation>
    <scope>NUCLEOTIDE SEQUENCE</scope>
    <source>
        <tissue evidence="1">Shoot tip</tissue>
    </source>
</reference>
<name>A0ABQ9CE45_9ROSI</name>
<keyword evidence="2" id="KW-1185">Reference proteome</keyword>
<sequence>MASLAIETANQEIPDLEKSRLAEKAQWVLNVPDPPSLWRAHGFRQGSCFASWQEIPHISRIRMAFLRQ</sequence>
<evidence type="ECO:0000313" key="1">
    <source>
        <dbReference type="EMBL" id="KAJ6397969.1"/>
    </source>
</evidence>
<comment type="caution">
    <text evidence="1">The sequence shown here is derived from an EMBL/GenBank/DDBJ whole genome shotgun (WGS) entry which is preliminary data.</text>
</comment>
<protein>
    <submittedName>
        <fullName evidence="1">Uncharacterized protein</fullName>
    </submittedName>
</protein>
<accession>A0ABQ9CE45</accession>
<reference evidence="1" key="1">
    <citation type="submission" date="2022-10" db="EMBL/GenBank/DDBJ databases">
        <authorList>
            <person name="Hyden B.L."/>
            <person name="Feng K."/>
            <person name="Yates T."/>
            <person name="Jawdy S."/>
            <person name="Smart L.B."/>
            <person name="Muchero W."/>
        </authorList>
    </citation>
    <scope>NUCLEOTIDE SEQUENCE</scope>
    <source>
        <tissue evidence="1">Shoot tip</tissue>
    </source>
</reference>
<dbReference type="EMBL" id="JAPFFI010000003">
    <property type="protein sequence ID" value="KAJ6397969.1"/>
    <property type="molecule type" value="Genomic_DNA"/>
</dbReference>
<evidence type="ECO:0000313" key="2">
    <source>
        <dbReference type="Proteomes" id="UP001141253"/>
    </source>
</evidence>
<gene>
    <name evidence="1" type="ORF">OIU77_018892</name>
</gene>
<dbReference type="Proteomes" id="UP001141253">
    <property type="component" value="Chromosome 5"/>
</dbReference>
<organism evidence="1 2">
    <name type="scientific">Salix suchowensis</name>
    <dbReference type="NCBI Taxonomy" id="1278906"/>
    <lineage>
        <taxon>Eukaryota</taxon>
        <taxon>Viridiplantae</taxon>
        <taxon>Streptophyta</taxon>
        <taxon>Embryophyta</taxon>
        <taxon>Tracheophyta</taxon>
        <taxon>Spermatophyta</taxon>
        <taxon>Magnoliopsida</taxon>
        <taxon>eudicotyledons</taxon>
        <taxon>Gunneridae</taxon>
        <taxon>Pentapetalae</taxon>
        <taxon>rosids</taxon>
        <taxon>fabids</taxon>
        <taxon>Malpighiales</taxon>
        <taxon>Salicaceae</taxon>
        <taxon>Saliceae</taxon>
        <taxon>Salix</taxon>
    </lineage>
</organism>
<proteinExistence type="predicted"/>